<reference evidence="1 2" key="1">
    <citation type="submission" date="2021-06" db="EMBL/GenBank/DDBJ databases">
        <title>Enterococcus alishanensis sp. nov., a novel lactic acid bacterium isolated from fresh coffee beans.</title>
        <authorList>
            <person name="Chen Y.-S."/>
        </authorList>
    </citation>
    <scope>NUCLEOTIDE SEQUENCE [LARGE SCALE GENOMIC DNA]</scope>
    <source>
        <strain evidence="1 2">ALS3</strain>
    </source>
</reference>
<sequence length="68" mass="8166">MSIPKYQMVKEELLAFHRPKVHMTKKEFNLIMTATETGNWQPVYETRIYIKYGGEYCSILQVIDYLFE</sequence>
<evidence type="ECO:0000313" key="1">
    <source>
        <dbReference type="EMBL" id="MBV7392384.1"/>
    </source>
</evidence>
<comment type="caution">
    <text evidence="1">The sequence shown here is derived from an EMBL/GenBank/DDBJ whole genome shotgun (WGS) entry which is preliminary data.</text>
</comment>
<gene>
    <name evidence="1" type="ORF">KUA55_17125</name>
</gene>
<dbReference type="RefSeq" id="WP_218327597.1">
    <property type="nucleotide sequence ID" value="NZ_JAHUZB010000011.1"/>
</dbReference>
<accession>A0ABS6THJ1</accession>
<name>A0ABS6THJ1_9ENTE</name>
<dbReference type="Proteomes" id="UP000774130">
    <property type="component" value="Unassembled WGS sequence"/>
</dbReference>
<proteinExistence type="predicted"/>
<evidence type="ECO:0000313" key="2">
    <source>
        <dbReference type="Proteomes" id="UP000774130"/>
    </source>
</evidence>
<keyword evidence="2" id="KW-1185">Reference proteome</keyword>
<organism evidence="1 2">
    <name type="scientific">Enterococcus alishanensis</name>
    <dbReference type="NCBI Taxonomy" id="1303817"/>
    <lineage>
        <taxon>Bacteria</taxon>
        <taxon>Bacillati</taxon>
        <taxon>Bacillota</taxon>
        <taxon>Bacilli</taxon>
        <taxon>Lactobacillales</taxon>
        <taxon>Enterococcaceae</taxon>
        <taxon>Enterococcus</taxon>
    </lineage>
</organism>
<protein>
    <submittedName>
        <fullName evidence="1">Uncharacterized protein</fullName>
    </submittedName>
</protein>
<dbReference type="EMBL" id="JAHUZB010000011">
    <property type="protein sequence ID" value="MBV7392384.1"/>
    <property type="molecule type" value="Genomic_DNA"/>
</dbReference>